<feature type="transmembrane region" description="Helical" evidence="2">
    <location>
        <begin position="488"/>
        <end position="509"/>
    </location>
</feature>
<comment type="caution">
    <text evidence="3">The sequence shown here is derived from an EMBL/GenBank/DDBJ whole genome shotgun (WGS) entry which is preliminary data.</text>
</comment>
<feature type="transmembrane region" description="Helical" evidence="2">
    <location>
        <begin position="402"/>
        <end position="421"/>
    </location>
</feature>
<evidence type="ECO:0000313" key="3">
    <source>
        <dbReference type="EMBL" id="KAL2915036.1"/>
    </source>
</evidence>
<keyword evidence="2" id="KW-1133">Transmembrane helix</keyword>
<evidence type="ECO:0000256" key="2">
    <source>
        <dbReference type="SAM" id="Phobius"/>
    </source>
</evidence>
<organism evidence="3 4">
    <name type="scientific">Polyrhizophydium stewartii</name>
    <dbReference type="NCBI Taxonomy" id="2732419"/>
    <lineage>
        <taxon>Eukaryota</taxon>
        <taxon>Fungi</taxon>
        <taxon>Fungi incertae sedis</taxon>
        <taxon>Chytridiomycota</taxon>
        <taxon>Chytridiomycota incertae sedis</taxon>
        <taxon>Chytridiomycetes</taxon>
        <taxon>Rhizophydiales</taxon>
        <taxon>Rhizophydiales incertae sedis</taxon>
        <taxon>Polyrhizophydium</taxon>
    </lineage>
</organism>
<evidence type="ECO:0000313" key="4">
    <source>
        <dbReference type="Proteomes" id="UP001527925"/>
    </source>
</evidence>
<keyword evidence="2" id="KW-0812">Transmembrane</keyword>
<dbReference type="Proteomes" id="UP001527925">
    <property type="component" value="Unassembled WGS sequence"/>
</dbReference>
<protein>
    <submittedName>
        <fullName evidence="3">Uncharacterized protein</fullName>
    </submittedName>
</protein>
<feature type="transmembrane region" description="Helical" evidence="2">
    <location>
        <begin position="371"/>
        <end position="390"/>
    </location>
</feature>
<proteinExistence type="predicted"/>
<feature type="transmembrane region" description="Helical" evidence="2">
    <location>
        <begin position="75"/>
        <end position="93"/>
    </location>
</feature>
<feature type="transmembrane region" description="Helical" evidence="2">
    <location>
        <begin position="458"/>
        <end position="476"/>
    </location>
</feature>
<gene>
    <name evidence="3" type="ORF">HK105_205358</name>
</gene>
<feature type="region of interest" description="Disordered" evidence="1">
    <location>
        <begin position="565"/>
        <end position="587"/>
    </location>
</feature>
<dbReference type="EMBL" id="JADGIZ020000027">
    <property type="protein sequence ID" value="KAL2915036.1"/>
    <property type="molecule type" value="Genomic_DNA"/>
</dbReference>
<feature type="transmembrane region" description="Helical" evidence="2">
    <location>
        <begin position="338"/>
        <end position="359"/>
    </location>
</feature>
<sequence length="587" mass="64809">MPDPISAETVTKFILDLASHSRLAITMYMAFAGRGEATSPSPSWLPCFAAAFEGLIQNSSLWQGLVDCTTRLYGFAPYFPFALFIIVLDCVLYYRAWCIVRGRSFWQMVLSILMIVLHLGFFLDDVSFTLSSIRQVPGIGCYTDPGWPRTVSTLVNTVNDMVQATLYCIPLMRSMGDAKTLQIDSGAYRRLIFKTAMCLVFSSTSFIICSILVAKGDRFISFIFSEIALLFQILAACEMQFNSHRETDKASLGSIMALTPLHIKQKIFGARTSATSSRAAVTSHDVISQPASTESAMPNAVTQEQAITFGRKMAQHFRLALTAYMFIKGLRWGSRNNLSLILVVALFLASIEGILQSALTSQIVANCSTHMSVMYIAFVLATVMLDAVLYYRAWCLSHSKSVLQLVASILMVVAHFGLFMLDVVYSVGDLQDIPRVGCTSSPKWSRSVFSVFSTINDVAQIALFSLPLIFAANAMRSVPQDTAMYRRVVIKSIICLAISSVSNLLSSVLMISGQLWQAAIFSDIAVLFQTLSACEMQFNSLRETDKASLGAFIAMTPLDMRRRMTTGSLPSPDVRDFSQNSHSFGRM</sequence>
<keyword evidence="2" id="KW-0472">Membrane</keyword>
<keyword evidence="4" id="KW-1185">Reference proteome</keyword>
<accession>A0ABR4N681</accession>
<feature type="transmembrane region" description="Helical" evidence="2">
    <location>
        <begin position="191"/>
        <end position="213"/>
    </location>
</feature>
<evidence type="ECO:0000256" key="1">
    <source>
        <dbReference type="SAM" id="MobiDB-lite"/>
    </source>
</evidence>
<name>A0ABR4N681_9FUNG</name>
<reference evidence="3 4" key="1">
    <citation type="submission" date="2023-09" db="EMBL/GenBank/DDBJ databases">
        <title>Pangenome analysis of Batrachochytrium dendrobatidis and related Chytrids.</title>
        <authorList>
            <person name="Yacoub M.N."/>
            <person name="Stajich J.E."/>
            <person name="James T.Y."/>
        </authorList>
    </citation>
    <scope>NUCLEOTIDE SEQUENCE [LARGE SCALE GENOMIC DNA]</scope>
    <source>
        <strain evidence="3 4">JEL0888</strain>
    </source>
</reference>
<feature type="transmembrane region" description="Helical" evidence="2">
    <location>
        <begin position="105"/>
        <end position="123"/>
    </location>
</feature>
<feature type="compositionally biased region" description="Polar residues" evidence="1">
    <location>
        <begin position="577"/>
        <end position="587"/>
    </location>
</feature>